<organism evidence="2 3">
    <name type="scientific">Sutterella megalosphaeroides</name>
    <dbReference type="NCBI Taxonomy" id="2494234"/>
    <lineage>
        <taxon>Bacteria</taxon>
        <taxon>Pseudomonadati</taxon>
        <taxon>Pseudomonadota</taxon>
        <taxon>Betaproteobacteria</taxon>
        <taxon>Burkholderiales</taxon>
        <taxon>Sutterellaceae</taxon>
        <taxon>Sutterella</taxon>
    </lineage>
</organism>
<dbReference type="AlphaFoldDB" id="A0A2Z6I829"/>
<keyword evidence="1" id="KW-0812">Transmembrane</keyword>
<feature type="transmembrane region" description="Helical" evidence="1">
    <location>
        <begin position="95"/>
        <end position="116"/>
    </location>
</feature>
<evidence type="ECO:0000313" key="3">
    <source>
        <dbReference type="Proteomes" id="UP000271003"/>
    </source>
</evidence>
<keyword evidence="1" id="KW-0472">Membrane</keyword>
<dbReference type="InterPro" id="IPR021834">
    <property type="entry name" value="DUF3426"/>
</dbReference>
<dbReference type="EMBL" id="AP018786">
    <property type="protein sequence ID" value="BBF22539.1"/>
    <property type="molecule type" value="Genomic_DNA"/>
</dbReference>
<dbReference type="Pfam" id="PF11906">
    <property type="entry name" value="DUF3426"/>
    <property type="match status" value="1"/>
</dbReference>
<keyword evidence="3" id="KW-1185">Reference proteome</keyword>
<keyword evidence="1" id="KW-1133">Transmembrane helix</keyword>
<evidence type="ECO:0000256" key="1">
    <source>
        <dbReference type="SAM" id="Phobius"/>
    </source>
</evidence>
<dbReference type="Proteomes" id="UP000271003">
    <property type="component" value="Chromosome"/>
</dbReference>
<proteinExistence type="predicted"/>
<dbReference type="RefSeq" id="WP_120176236.1">
    <property type="nucleotide sequence ID" value="NZ_AP018786.1"/>
</dbReference>
<dbReference type="OrthoDB" id="5294582at2"/>
<gene>
    <name evidence="2" type="ORF">SUTMEG_04300</name>
</gene>
<reference evidence="2 3" key="1">
    <citation type="journal article" date="2018" name="Int. J. Syst. Evol. Microbiol.">
        <title>Mesosutterella multiformis gen. nov., sp. nov., a member of the family Sutterellaceae and Sutterella megalosphaeroides sp. nov., isolated from human faeces.</title>
        <authorList>
            <person name="Sakamoto M."/>
            <person name="Ikeyama N."/>
            <person name="Kunihiro T."/>
            <person name="Iino T."/>
            <person name="Yuki M."/>
            <person name="Ohkuma M."/>
        </authorList>
    </citation>
    <scope>NUCLEOTIDE SEQUENCE [LARGE SCALE GENOMIC DNA]</scope>
    <source>
        <strain evidence="2 3">6FBBBH3</strain>
    </source>
</reference>
<sequence length="278" mass="28954">MAKILRCPACGALWRFDDVEADETLRCGECGTVFSLSKAETASVDDARLEEALRAKIAPEDPAEKGEAAMSALANDLAEFDSRAEPPARSGAFGLLKALVALVLLVVLAAAALLYFHRPVLQQMPALRVIYQDVCRTFPCPGFVWFEPAALTVSGRLEAVPAIVPAETPATDANAANATAGAAPTGAMSADAPVPVVVALTIANTTDRPQYLPTLEVKLLDPAGDTIAQRLLEPADYGYPQTPAVLAAGDSVATRVTVTTPLPHGASSVAVKAVDPLL</sequence>
<evidence type="ECO:0000313" key="2">
    <source>
        <dbReference type="EMBL" id="BBF22539.1"/>
    </source>
</evidence>
<name>A0A2Z6I829_9BURK</name>
<evidence type="ECO:0008006" key="4">
    <source>
        <dbReference type="Google" id="ProtNLM"/>
    </source>
</evidence>
<accession>A0A2Z6I829</accession>
<dbReference type="KEGG" id="sutt:SUTMEG_04300"/>
<dbReference type="Gene3D" id="2.20.28.160">
    <property type="match status" value="1"/>
</dbReference>
<protein>
    <recommendedName>
        <fullName evidence="4">Zinc finger/thioredoxin putative domain-containing protein</fullName>
    </recommendedName>
</protein>